<protein>
    <submittedName>
        <fullName evidence="1">Uncharacterized protein</fullName>
    </submittedName>
</protein>
<dbReference type="EMBL" id="CP000828">
    <property type="protein sequence ID" value="ABW27831.1"/>
    <property type="molecule type" value="Genomic_DNA"/>
</dbReference>
<reference evidence="1 2" key="1">
    <citation type="journal article" date="2008" name="Proc. Natl. Acad. Sci. U.S.A.">
        <title>Niche adaptation and genome expansion in the chlorophyll d-producing cyanobacterium Acaryochloris marina.</title>
        <authorList>
            <person name="Swingley W.D."/>
            <person name="Chen M."/>
            <person name="Cheung P.C."/>
            <person name="Conrad A.L."/>
            <person name="Dejesa L.C."/>
            <person name="Hao J."/>
            <person name="Honchak B.M."/>
            <person name="Karbach L.E."/>
            <person name="Kurdoglu A."/>
            <person name="Lahiri S."/>
            <person name="Mastrian S.D."/>
            <person name="Miyashita H."/>
            <person name="Page L."/>
            <person name="Ramakrishna P."/>
            <person name="Satoh S."/>
            <person name="Sattley W.M."/>
            <person name="Shimada Y."/>
            <person name="Taylor H.L."/>
            <person name="Tomo T."/>
            <person name="Tsuchiya T."/>
            <person name="Wang Z.T."/>
            <person name="Raymond J."/>
            <person name="Mimuro M."/>
            <person name="Blankenship R.E."/>
            <person name="Touchman J.W."/>
        </authorList>
    </citation>
    <scope>NUCLEOTIDE SEQUENCE [LARGE SCALE GENOMIC DNA]</scope>
    <source>
        <strain evidence="2">MBIC 11017</strain>
    </source>
</reference>
<gene>
    <name evidence="1" type="ordered locus">AM1_2831</name>
</gene>
<sequence length="62" mass="7302">MSVVLAERFAHNPDWSKIQPHDCDRAQELVTLIQTQIHQDRQTLADDYYGWIYELTKLLSSL</sequence>
<evidence type="ECO:0000313" key="1">
    <source>
        <dbReference type="EMBL" id="ABW27831.1"/>
    </source>
</evidence>
<keyword evidence="2" id="KW-1185">Reference proteome</keyword>
<proteinExistence type="predicted"/>
<dbReference type="RefSeq" id="WP_012163275.1">
    <property type="nucleotide sequence ID" value="NC_009925.1"/>
</dbReference>
<accession>B0CA96</accession>
<evidence type="ECO:0000313" key="2">
    <source>
        <dbReference type="Proteomes" id="UP000000268"/>
    </source>
</evidence>
<dbReference type="OrthoDB" id="9848362at2"/>
<dbReference type="KEGG" id="amr:AM1_2831"/>
<dbReference type="HOGENOM" id="CLU_2911768_0_0_3"/>
<name>B0CA96_ACAM1</name>
<organism evidence="1 2">
    <name type="scientific">Acaryochloris marina (strain MBIC 11017)</name>
    <dbReference type="NCBI Taxonomy" id="329726"/>
    <lineage>
        <taxon>Bacteria</taxon>
        <taxon>Bacillati</taxon>
        <taxon>Cyanobacteriota</taxon>
        <taxon>Cyanophyceae</taxon>
        <taxon>Acaryochloridales</taxon>
        <taxon>Acaryochloridaceae</taxon>
        <taxon>Acaryochloris</taxon>
    </lineage>
</organism>
<dbReference type="AlphaFoldDB" id="B0CA96"/>
<dbReference type="Proteomes" id="UP000000268">
    <property type="component" value="Chromosome"/>
</dbReference>